<dbReference type="SMART" id="SM00702">
    <property type="entry name" value="P4Hc"/>
    <property type="match status" value="1"/>
</dbReference>
<protein>
    <submittedName>
        <fullName evidence="5">Membrane protein</fullName>
    </submittedName>
</protein>
<evidence type="ECO:0000256" key="2">
    <source>
        <dbReference type="ARBA" id="ARBA00022964"/>
    </source>
</evidence>
<dbReference type="HOGENOM" id="CLU_078769_0_0_6"/>
<dbReference type="GO" id="GO:0031418">
    <property type="term" value="F:L-ascorbic acid binding"/>
    <property type="evidence" value="ECO:0007669"/>
    <property type="project" value="InterPro"/>
</dbReference>
<keyword evidence="3" id="KW-0560">Oxidoreductase</keyword>
<dbReference type="GO" id="GO:0005737">
    <property type="term" value="C:cytoplasm"/>
    <property type="evidence" value="ECO:0007669"/>
    <property type="project" value="TreeGrafter"/>
</dbReference>
<dbReference type="OrthoDB" id="9783171at2"/>
<dbReference type="STRING" id="1543381.LF63_0104605"/>
<proteinExistence type="predicted"/>
<comment type="caution">
    <text evidence="5">The sequence shown here is derived from an EMBL/GenBank/DDBJ whole genome shotgun (WGS) entry which is preliminary data.</text>
</comment>
<dbReference type="Proteomes" id="UP000560000">
    <property type="component" value="Unassembled WGS sequence"/>
</dbReference>
<evidence type="ECO:0000313" key="7">
    <source>
        <dbReference type="Proteomes" id="UP000029708"/>
    </source>
</evidence>
<evidence type="ECO:0000313" key="6">
    <source>
        <dbReference type="EMBL" id="MBB6183966.1"/>
    </source>
</evidence>
<dbReference type="Gene3D" id="2.60.120.620">
    <property type="entry name" value="q2cbj1_9rhob like domain"/>
    <property type="match status" value="1"/>
</dbReference>
<dbReference type="InterPro" id="IPR051842">
    <property type="entry name" value="uS12_prolyl_hydroxylase"/>
</dbReference>
<dbReference type="PANTHER" id="PTHR12117">
    <property type="entry name" value="HISTONE ACETYLTRANSFERASE COMPLEX"/>
    <property type="match status" value="1"/>
</dbReference>
<dbReference type="InterPro" id="IPR044862">
    <property type="entry name" value="Pro_4_hyd_alph_FE2OG_OXY"/>
</dbReference>
<keyword evidence="7" id="KW-1185">Reference proteome</keyword>
<evidence type="ECO:0000256" key="1">
    <source>
        <dbReference type="ARBA" id="ARBA00001961"/>
    </source>
</evidence>
<dbReference type="GO" id="GO:0031543">
    <property type="term" value="F:peptidyl-proline dioxygenase activity"/>
    <property type="evidence" value="ECO:0007669"/>
    <property type="project" value="TreeGrafter"/>
</dbReference>
<dbReference type="GO" id="GO:0006449">
    <property type="term" value="P:regulation of translational termination"/>
    <property type="evidence" value="ECO:0007669"/>
    <property type="project" value="TreeGrafter"/>
</dbReference>
<dbReference type="InterPro" id="IPR006620">
    <property type="entry name" value="Pro_4_hyd_alph"/>
</dbReference>
<feature type="domain" description="Prolyl 4-hydroxylase alpha subunit" evidence="4">
    <location>
        <begin position="31"/>
        <end position="221"/>
    </location>
</feature>
<evidence type="ECO:0000313" key="8">
    <source>
        <dbReference type="Proteomes" id="UP000560000"/>
    </source>
</evidence>
<dbReference type="Proteomes" id="UP000029708">
    <property type="component" value="Unassembled WGS sequence"/>
</dbReference>
<organism evidence="5 7">
    <name type="scientific">Oleiagrimonas soli</name>
    <dbReference type="NCBI Taxonomy" id="1543381"/>
    <lineage>
        <taxon>Bacteria</taxon>
        <taxon>Pseudomonadati</taxon>
        <taxon>Pseudomonadota</taxon>
        <taxon>Gammaproteobacteria</taxon>
        <taxon>Lysobacterales</taxon>
        <taxon>Rhodanobacteraceae</taxon>
        <taxon>Oleiagrimonas</taxon>
    </lineage>
</organism>
<dbReference type="EMBL" id="JROI01000008">
    <property type="protein sequence ID" value="KGI78704.1"/>
    <property type="molecule type" value="Genomic_DNA"/>
</dbReference>
<evidence type="ECO:0000313" key="5">
    <source>
        <dbReference type="EMBL" id="KGI78704.1"/>
    </source>
</evidence>
<dbReference type="EMBL" id="JACHET010000001">
    <property type="protein sequence ID" value="MBB6183966.1"/>
    <property type="molecule type" value="Genomic_DNA"/>
</dbReference>
<dbReference type="AlphaFoldDB" id="A0A099CY53"/>
<dbReference type="GO" id="GO:0005506">
    <property type="term" value="F:iron ion binding"/>
    <property type="evidence" value="ECO:0007669"/>
    <property type="project" value="InterPro"/>
</dbReference>
<evidence type="ECO:0000259" key="4">
    <source>
        <dbReference type="SMART" id="SM00702"/>
    </source>
</evidence>
<evidence type="ECO:0000256" key="3">
    <source>
        <dbReference type="ARBA" id="ARBA00023002"/>
    </source>
</evidence>
<gene>
    <name evidence="6" type="ORF">HNQ86_001311</name>
    <name evidence="5" type="ORF">LF63_0104605</name>
</gene>
<reference evidence="6 8" key="2">
    <citation type="submission" date="2020-08" db="EMBL/GenBank/DDBJ databases">
        <title>Genomic Encyclopedia of Type Strains, Phase IV (KMG-IV): sequencing the most valuable type-strain genomes for metagenomic binning, comparative biology and taxonomic classification.</title>
        <authorList>
            <person name="Goeker M."/>
        </authorList>
    </citation>
    <scope>NUCLEOTIDE SEQUENCE [LARGE SCALE GENOMIC DNA]</scope>
    <source>
        <strain evidence="6 8">DSM 107085</strain>
    </source>
</reference>
<dbReference type="PANTHER" id="PTHR12117:SF0">
    <property type="entry name" value="PROLYL 3-HYDROXYLASE OGFOD1"/>
    <property type="match status" value="1"/>
</dbReference>
<name>A0A099CY53_9GAMM</name>
<dbReference type="RefSeq" id="WP_043099956.1">
    <property type="nucleotide sequence ID" value="NZ_JACHET010000001.1"/>
</dbReference>
<keyword evidence="2" id="KW-0223">Dioxygenase</keyword>
<sequence length="307" mass="34625">MDASNALHPIHPAVLERTPQLAAEFAEGVPFRHVVMNDFLTPSAVEPLLAQFPPFEARNAMGDTGNVGGKATVPGIRRLGDAYAALDDLIRSSAFLDWLSQVTGIPNLLYDPYYLGGGTHENLHGQGLEPHIDFNYHPSERWHRRLNLILYLNPEWSPDWGGALELFSAPRDRAPERSVAPLLNTCVLFETTEHSWHGFDTVRLPADVEGVSRKSIALYFYTDDRPAEETAPKHTTIYRQKGLPEWCEEGAQLDASRIEELRMLLARRDAHADHLYAENSRLLQAQEKGLVGQLLYLLKRAYVRARR</sequence>
<accession>A0A099CY53</accession>
<dbReference type="Pfam" id="PF13640">
    <property type="entry name" value="2OG-FeII_Oxy_3"/>
    <property type="match status" value="1"/>
</dbReference>
<reference evidence="5 7" key="1">
    <citation type="submission" date="2014-09" db="EMBL/GenBank/DDBJ databases">
        <title>Xanthomonadaceae 3.5X direct submission.</title>
        <authorList>
            <person name="Fang T."/>
            <person name="Wang H."/>
        </authorList>
    </citation>
    <scope>NUCLEOTIDE SEQUENCE [LARGE SCALE GENOMIC DNA]</scope>
    <source>
        <strain evidence="5 7">3.5X</strain>
    </source>
</reference>
<comment type="cofactor">
    <cofactor evidence="1">
        <name>L-ascorbate</name>
        <dbReference type="ChEBI" id="CHEBI:38290"/>
    </cofactor>
</comment>